<dbReference type="Pfam" id="PF20789">
    <property type="entry name" value="4HBT_3C"/>
    <property type="match status" value="1"/>
</dbReference>
<dbReference type="Gene3D" id="2.40.160.210">
    <property type="entry name" value="Acyl-CoA thioesterase, double hotdog domain"/>
    <property type="match status" value="1"/>
</dbReference>
<proteinExistence type="predicted"/>
<dbReference type="Pfam" id="PF13622">
    <property type="entry name" value="4HBT_3"/>
    <property type="match status" value="1"/>
</dbReference>
<dbReference type="KEGG" id="tcu:Tcur_0766"/>
<sequence length="267" mass="28960">MHKNRPMSDLPEAFYLPLGDGCYEPTRATESPWSPDAQHGGPPTALLAHELDATAAPGMRLARISVDFLGPIPRRRLRIEVSTLRPGRQIALAEATMIVDDRPAVIARAWHIATGPTPPAAGAPFDPPPPLPEAQEDWHDPDLDGWGYGQAIEWRHTHGLGETSGHAEVWTRVRIPLIAGEKPTGLARALIVADSANGISLALPMRQWLSIPPTMTATLGRLPEGEWVHMAARTRLSDDGLGVAHATMSDLTGYLGEVTQPLLVRER</sequence>
<keyword evidence="4" id="KW-1185">Reference proteome</keyword>
<feature type="domain" description="Acyl-CoA thioesterase-like C-terminal" evidence="2">
    <location>
        <begin position="132"/>
        <end position="264"/>
    </location>
</feature>
<dbReference type="EMBL" id="CP001738">
    <property type="protein sequence ID" value="ACY96358.1"/>
    <property type="molecule type" value="Genomic_DNA"/>
</dbReference>
<accession>D1A5J8</accession>
<protein>
    <recommendedName>
        <fullName evidence="5">Thioesterase superfamily protein</fullName>
    </recommendedName>
</protein>
<dbReference type="InterPro" id="IPR029069">
    <property type="entry name" value="HotDog_dom_sf"/>
</dbReference>
<dbReference type="HOGENOM" id="CLU_074337_1_0_11"/>
<reference evidence="3 4" key="1">
    <citation type="journal article" date="2011" name="Stand. Genomic Sci.">
        <title>Complete genome sequence of Thermomonospora curvata type strain (B9).</title>
        <authorList>
            <person name="Chertkov O."/>
            <person name="Sikorski J."/>
            <person name="Nolan M."/>
            <person name="Lapidus A."/>
            <person name="Lucas S."/>
            <person name="Del Rio T.G."/>
            <person name="Tice H."/>
            <person name="Cheng J.F."/>
            <person name="Goodwin L."/>
            <person name="Pitluck S."/>
            <person name="Liolios K."/>
            <person name="Ivanova N."/>
            <person name="Mavromatis K."/>
            <person name="Mikhailova N."/>
            <person name="Ovchinnikova G."/>
            <person name="Pati A."/>
            <person name="Chen A."/>
            <person name="Palaniappan K."/>
            <person name="Djao O.D."/>
            <person name="Land M."/>
            <person name="Hauser L."/>
            <person name="Chang Y.J."/>
            <person name="Jeffries C.D."/>
            <person name="Brettin T."/>
            <person name="Han C."/>
            <person name="Detter J.C."/>
            <person name="Rohde M."/>
            <person name="Goker M."/>
            <person name="Woyke T."/>
            <person name="Bristow J."/>
            <person name="Eisen J.A."/>
            <person name="Markowitz V."/>
            <person name="Hugenholtz P."/>
            <person name="Klenk H.P."/>
            <person name="Kyrpides N.C."/>
        </authorList>
    </citation>
    <scope>NUCLEOTIDE SEQUENCE [LARGE SCALE GENOMIC DNA]</scope>
    <source>
        <strain evidence="4">ATCC 19995 / DSM 43183 / JCM 3096 / KCTC 9072 / NBRC 15933 / NCIMB 10081 / Henssen B9</strain>
    </source>
</reference>
<evidence type="ECO:0000313" key="3">
    <source>
        <dbReference type="EMBL" id="ACY96358.1"/>
    </source>
</evidence>
<feature type="domain" description="Acyl-CoA thioesterase-like N-terminal HotDog" evidence="1">
    <location>
        <begin position="30"/>
        <end position="111"/>
    </location>
</feature>
<evidence type="ECO:0000313" key="4">
    <source>
        <dbReference type="Proteomes" id="UP000001918"/>
    </source>
</evidence>
<evidence type="ECO:0000259" key="1">
    <source>
        <dbReference type="Pfam" id="PF13622"/>
    </source>
</evidence>
<evidence type="ECO:0008006" key="5">
    <source>
        <dbReference type="Google" id="ProtNLM"/>
    </source>
</evidence>
<dbReference type="InterPro" id="IPR049449">
    <property type="entry name" value="TesB_ACOT8-like_N"/>
</dbReference>
<organism evidence="3 4">
    <name type="scientific">Thermomonospora curvata (strain ATCC 19995 / DSM 43183 / JCM 3096 / KCTC 9072 / NBRC 15933 / NCIMB 10081 / Henssen B9)</name>
    <dbReference type="NCBI Taxonomy" id="471852"/>
    <lineage>
        <taxon>Bacteria</taxon>
        <taxon>Bacillati</taxon>
        <taxon>Actinomycetota</taxon>
        <taxon>Actinomycetes</taxon>
        <taxon>Streptosporangiales</taxon>
        <taxon>Thermomonosporaceae</taxon>
        <taxon>Thermomonospora</taxon>
    </lineage>
</organism>
<dbReference type="eggNOG" id="COG2050">
    <property type="taxonomic scope" value="Bacteria"/>
</dbReference>
<evidence type="ECO:0000259" key="2">
    <source>
        <dbReference type="Pfam" id="PF20789"/>
    </source>
</evidence>
<dbReference type="STRING" id="471852.Tcur_0766"/>
<dbReference type="InterPro" id="IPR042171">
    <property type="entry name" value="Acyl-CoA_hotdog"/>
</dbReference>
<dbReference type="AlphaFoldDB" id="D1A5J8"/>
<dbReference type="InterPro" id="IPR049450">
    <property type="entry name" value="ACOT8-like_C"/>
</dbReference>
<name>D1A5J8_THECD</name>
<dbReference type="SUPFAM" id="SSF54637">
    <property type="entry name" value="Thioesterase/thiol ester dehydrase-isomerase"/>
    <property type="match status" value="2"/>
</dbReference>
<dbReference type="Proteomes" id="UP000001918">
    <property type="component" value="Chromosome"/>
</dbReference>
<gene>
    <name evidence="3" type="ordered locus">Tcur_0766</name>
</gene>